<dbReference type="EMBL" id="CP036278">
    <property type="protein sequence ID" value="QDU58707.1"/>
    <property type="molecule type" value="Genomic_DNA"/>
</dbReference>
<sequence>MEKHHTTDAAGGVSPSFGKAVKLPGLGRLQSFIGGQLASSDRFCPHFRAGATCSPPRNISRSNDLSNCPHFQFPRKSMRGGFIHSTRSLAMLITRYQHSTYSERHRTESADCAPTVRGANQLDVTMAEIRPTIDTVSGVLLQYRSRTPTRPAGHGFQIALLEQTRAQIQQLFLATWAMQIGPQAVRRERRDNHRSTGIQITGIQTSG</sequence>
<dbReference type="AlphaFoldDB" id="A0A518AVE7"/>
<name>A0A518AVE7_9BACT</name>
<dbReference type="KEGG" id="amuc:Pan181_49470"/>
<protein>
    <submittedName>
        <fullName evidence="1">Uncharacterized protein</fullName>
    </submittedName>
</protein>
<dbReference type="Proteomes" id="UP000315750">
    <property type="component" value="Chromosome"/>
</dbReference>
<reference evidence="1 2" key="1">
    <citation type="submission" date="2019-02" db="EMBL/GenBank/DDBJ databases">
        <title>Deep-cultivation of Planctomycetes and their phenomic and genomic characterization uncovers novel biology.</title>
        <authorList>
            <person name="Wiegand S."/>
            <person name="Jogler M."/>
            <person name="Boedeker C."/>
            <person name="Pinto D."/>
            <person name="Vollmers J."/>
            <person name="Rivas-Marin E."/>
            <person name="Kohn T."/>
            <person name="Peeters S.H."/>
            <person name="Heuer A."/>
            <person name="Rast P."/>
            <person name="Oberbeckmann S."/>
            <person name="Bunk B."/>
            <person name="Jeske O."/>
            <person name="Meyerdierks A."/>
            <person name="Storesund J.E."/>
            <person name="Kallscheuer N."/>
            <person name="Luecker S."/>
            <person name="Lage O.M."/>
            <person name="Pohl T."/>
            <person name="Merkel B.J."/>
            <person name="Hornburger P."/>
            <person name="Mueller R.-W."/>
            <person name="Bruemmer F."/>
            <person name="Labrenz M."/>
            <person name="Spormann A.M."/>
            <person name="Op den Camp H."/>
            <person name="Overmann J."/>
            <person name="Amann R."/>
            <person name="Jetten M.S.M."/>
            <person name="Mascher T."/>
            <person name="Medema M.H."/>
            <person name="Devos D.P."/>
            <person name="Kaster A.-K."/>
            <person name="Ovreas L."/>
            <person name="Rohde M."/>
            <person name="Galperin M.Y."/>
            <person name="Jogler C."/>
        </authorList>
    </citation>
    <scope>NUCLEOTIDE SEQUENCE [LARGE SCALE GENOMIC DNA]</scope>
    <source>
        <strain evidence="1 2">Pan181</strain>
    </source>
</reference>
<proteinExistence type="predicted"/>
<evidence type="ECO:0000313" key="2">
    <source>
        <dbReference type="Proteomes" id="UP000315750"/>
    </source>
</evidence>
<evidence type="ECO:0000313" key="1">
    <source>
        <dbReference type="EMBL" id="QDU58707.1"/>
    </source>
</evidence>
<organism evidence="1 2">
    <name type="scientific">Aeoliella mucimassa</name>
    <dbReference type="NCBI Taxonomy" id="2527972"/>
    <lineage>
        <taxon>Bacteria</taxon>
        <taxon>Pseudomonadati</taxon>
        <taxon>Planctomycetota</taxon>
        <taxon>Planctomycetia</taxon>
        <taxon>Pirellulales</taxon>
        <taxon>Lacipirellulaceae</taxon>
        <taxon>Aeoliella</taxon>
    </lineage>
</organism>
<keyword evidence="2" id="KW-1185">Reference proteome</keyword>
<gene>
    <name evidence="1" type="ORF">Pan181_49470</name>
</gene>
<accession>A0A518AVE7</accession>